<dbReference type="PANTHER" id="PTHR30121">
    <property type="entry name" value="UNCHARACTERIZED PROTEIN YJGR-RELATED"/>
    <property type="match status" value="1"/>
</dbReference>
<evidence type="ECO:0000313" key="3">
    <source>
        <dbReference type="EMBL" id="RGN21578.1"/>
    </source>
</evidence>
<evidence type="ECO:0000256" key="1">
    <source>
        <dbReference type="SAM" id="MobiDB-lite"/>
    </source>
</evidence>
<dbReference type="Pfam" id="PF01935">
    <property type="entry name" value="DUF87"/>
    <property type="match status" value="1"/>
</dbReference>
<evidence type="ECO:0000313" key="4">
    <source>
        <dbReference type="Proteomes" id="UP000260970"/>
    </source>
</evidence>
<dbReference type="AlphaFoldDB" id="A0A3E5AL14"/>
<gene>
    <name evidence="3" type="ORF">DXB72_12280</name>
</gene>
<dbReference type="Gene3D" id="1.10.8.730">
    <property type="match status" value="1"/>
</dbReference>
<dbReference type="InterPro" id="IPR002789">
    <property type="entry name" value="HerA_central"/>
</dbReference>
<dbReference type="Proteomes" id="UP000260970">
    <property type="component" value="Unassembled WGS sequence"/>
</dbReference>
<sequence length="834" mass="96518">MMNNTNINFSGNKKVSNNNQRERNRRYKRLQRDKKRKEFLQLKKPNTLTSAVPVSVQDVIEVRKIAPNGIWEVGENLYSKTYLINDLNYCTMTYQEQVSFFGEWCRILNAIDVYLFKFTIFNKNRDMVEFKNKILYQHKADEYNLQRDCYNDIITSKIVNSKKGIDQVKYLTITIQRSNYEDAAQGMSSIEANLLKEFAALGSMLVPLDSNERFRIIHDFLRMGNEEKYSFDLKKYINNGNDWKNYIVPDYIDFNENMFFTEDKCCKAMYVNPKSYPDDDLSDEFFDGLINITIPSIISVDYIPVNKTATKVALERKYMSTQDKIRKQQDKRNKRGNFTSEISYTVSKENDDVKEMLDDVNINGQKMFFVGVNVIITANSLEELDEAEDAVSLITENHGCYLDEYNLRQREALMTVLPIGNRYVSELRSMFTRMAGILMPFKAMEMQMKENPFYYGVNKETRNIIACNRKKLINGNGFVFGVTGAGKSMTGSKLEIGSVFLNTDDDIIIIDPTFEYEDVAKAFKGTFINIGPESRNYINPLHIDIKNLSPKNVRQIITQKSTIMCGICEHAMEQDFETCYRSIIDRCIKILYERLLTTPLEERTIPIMSDFYTILKDQPDKEVHDIVLALEVFITGSMNIFNHQNNVDIDNRIQVYGLRDIGEDLESVGMLITLSYIRQKIIKNASEGRFTWLYIDEFHTLMDKKYSRKYFISLYKKVRKLGGLCTGITQNVSDTVFDKDTAKLLSNSEYTMFLRMGAGDADVILDAFEGRLTEAHLKYIDNAAPGMGLIRFGNVVIPMDNRIEKDNIIYDIFNTNFQEKAALKVAQRKEGNVV</sequence>
<dbReference type="RefSeq" id="WP_117690725.1">
    <property type="nucleotide sequence ID" value="NZ_QSUG01000013.1"/>
</dbReference>
<proteinExistence type="predicted"/>
<dbReference type="SUPFAM" id="SSF52540">
    <property type="entry name" value="P-loop containing nucleoside triphosphate hydrolases"/>
    <property type="match status" value="1"/>
</dbReference>
<dbReference type="Gene3D" id="3.40.50.300">
    <property type="entry name" value="P-loop containing nucleotide triphosphate hydrolases"/>
    <property type="match status" value="1"/>
</dbReference>
<evidence type="ECO:0000259" key="2">
    <source>
        <dbReference type="Pfam" id="PF01935"/>
    </source>
</evidence>
<dbReference type="PANTHER" id="PTHR30121:SF6">
    <property type="entry name" value="SLR6007 PROTEIN"/>
    <property type="match status" value="1"/>
</dbReference>
<protein>
    <submittedName>
        <fullName evidence="3">DUF87 domain-containing protein</fullName>
    </submittedName>
</protein>
<feature type="domain" description="Helicase HerA central" evidence="2">
    <location>
        <begin position="478"/>
        <end position="562"/>
    </location>
</feature>
<organism evidence="3 4">
    <name type="scientific">Agathobacter rectalis</name>
    <dbReference type="NCBI Taxonomy" id="39491"/>
    <lineage>
        <taxon>Bacteria</taxon>
        <taxon>Bacillati</taxon>
        <taxon>Bacillota</taxon>
        <taxon>Clostridia</taxon>
        <taxon>Lachnospirales</taxon>
        <taxon>Lachnospiraceae</taxon>
        <taxon>Agathobacter</taxon>
    </lineage>
</organism>
<dbReference type="NCBIfam" id="NF045971">
    <property type="entry name" value="conju_CD1110"/>
    <property type="match status" value="1"/>
</dbReference>
<dbReference type="InterPro" id="IPR051162">
    <property type="entry name" value="T4SS_component"/>
</dbReference>
<feature type="region of interest" description="Disordered" evidence="1">
    <location>
        <begin position="1"/>
        <end position="24"/>
    </location>
</feature>
<name>A0A3E5AL14_9FIRM</name>
<reference evidence="3 4" key="1">
    <citation type="submission" date="2018-08" db="EMBL/GenBank/DDBJ databases">
        <title>A genome reference for cultivated species of the human gut microbiota.</title>
        <authorList>
            <person name="Zou Y."/>
            <person name="Xue W."/>
            <person name="Luo G."/>
        </authorList>
    </citation>
    <scope>NUCLEOTIDE SEQUENCE [LARGE SCALE GENOMIC DNA]</scope>
    <source>
        <strain evidence="3 4">OM05-6AA</strain>
    </source>
</reference>
<feature type="compositionally biased region" description="Polar residues" evidence="1">
    <location>
        <begin position="1"/>
        <end position="19"/>
    </location>
</feature>
<accession>A0A3E5AL14</accession>
<comment type="caution">
    <text evidence="3">The sequence shown here is derived from an EMBL/GenBank/DDBJ whole genome shotgun (WGS) entry which is preliminary data.</text>
</comment>
<dbReference type="EMBL" id="QSUG01000013">
    <property type="protein sequence ID" value="RGN21578.1"/>
    <property type="molecule type" value="Genomic_DNA"/>
</dbReference>
<dbReference type="InterPro" id="IPR027417">
    <property type="entry name" value="P-loop_NTPase"/>
</dbReference>